<dbReference type="PROSITE" id="PS50404">
    <property type="entry name" value="GST_NTER"/>
    <property type="match status" value="1"/>
</dbReference>
<dbReference type="Pfam" id="PF13410">
    <property type="entry name" value="GST_C_2"/>
    <property type="match status" value="1"/>
</dbReference>
<protein>
    <recommendedName>
        <fullName evidence="1">GST N-terminal domain-containing protein</fullName>
    </recommendedName>
</protein>
<accession>A0A0P6VU89</accession>
<proteinExistence type="predicted"/>
<dbReference type="InterPro" id="IPR036249">
    <property type="entry name" value="Thioredoxin-like_sf"/>
</dbReference>
<keyword evidence="3" id="KW-1185">Reference proteome</keyword>
<dbReference type="STRING" id="665126.ABB55_23495"/>
<dbReference type="EMBL" id="LJYW01000001">
    <property type="protein sequence ID" value="KPL54822.1"/>
    <property type="molecule type" value="Genomic_DNA"/>
</dbReference>
<reference evidence="2 3" key="2">
    <citation type="submission" date="2015-10" db="EMBL/GenBank/DDBJ databases">
        <title>Draft Genome Sequence of Prosthecomicrobium hirschii ATCC 27832.</title>
        <authorList>
            <person name="Daniel J."/>
            <person name="Givan S.A."/>
            <person name="Brun Y.V."/>
            <person name="Brown P.J."/>
        </authorList>
    </citation>
    <scope>NUCLEOTIDE SEQUENCE [LARGE SCALE GENOMIC DNA]</scope>
    <source>
        <strain evidence="2 3">16</strain>
    </source>
</reference>
<dbReference type="Gene3D" id="1.20.1050.10">
    <property type="match status" value="1"/>
</dbReference>
<comment type="caution">
    <text evidence="2">The sequence shown here is derived from an EMBL/GenBank/DDBJ whole genome shotgun (WGS) entry which is preliminary data.</text>
</comment>
<sequence length="225" mass="24057">MRLLWSPRSPFVRKVMILVYELGLQDRIDCVRAVAVPRGAPNPVITAENPLGKIPVLLRDGLPPLYDSRVIAEALIALVPDGDGDGERLLPASGEARLTQLRWQALGDGLTDNLLLWRIERTGASGGDPGTMASYRAKVIATLAALEREADALAEAPFGLGAIAILCALGQLDFRYRTSGWRSAHPRLAAWAARQATRPSLVATAVQDDIGSDEGPVMDLVFGGG</sequence>
<evidence type="ECO:0000313" key="2">
    <source>
        <dbReference type="EMBL" id="KPL54822.1"/>
    </source>
</evidence>
<dbReference type="InterPro" id="IPR036282">
    <property type="entry name" value="Glutathione-S-Trfase_C_sf"/>
</dbReference>
<dbReference type="Proteomes" id="UP000048984">
    <property type="component" value="Unassembled WGS sequence"/>
</dbReference>
<feature type="domain" description="GST N-terminal" evidence="1">
    <location>
        <begin position="1"/>
        <end position="83"/>
    </location>
</feature>
<dbReference type="InterPro" id="IPR004045">
    <property type="entry name" value="Glutathione_S-Trfase_N"/>
</dbReference>
<name>A0A0P6VU89_9HYPH</name>
<dbReference type="Gene3D" id="3.40.30.10">
    <property type="entry name" value="Glutaredoxin"/>
    <property type="match status" value="1"/>
</dbReference>
<dbReference type="SUPFAM" id="SSF47616">
    <property type="entry name" value="GST C-terminal domain-like"/>
    <property type="match status" value="1"/>
</dbReference>
<dbReference type="RefSeq" id="WP_054360988.1">
    <property type="nucleotide sequence ID" value="NZ_LJYW01000001.1"/>
</dbReference>
<organism evidence="2 3">
    <name type="scientific">Prosthecodimorpha hirschii</name>
    <dbReference type="NCBI Taxonomy" id="665126"/>
    <lineage>
        <taxon>Bacteria</taxon>
        <taxon>Pseudomonadati</taxon>
        <taxon>Pseudomonadota</taxon>
        <taxon>Alphaproteobacteria</taxon>
        <taxon>Hyphomicrobiales</taxon>
        <taxon>Ancalomicrobiaceae</taxon>
        <taxon>Prosthecodimorpha</taxon>
    </lineage>
</organism>
<reference evidence="2 3" key="1">
    <citation type="submission" date="2015-09" db="EMBL/GenBank/DDBJ databases">
        <authorList>
            <person name="Jackson K.R."/>
            <person name="Lunt B.L."/>
            <person name="Fisher J.N.B."/>
            <person name="Gardner A.V."/>
            <person name="Bailey M.E."/>
            <person name="Deus L.M."/>
            <person name="Earl A.S."/>
            <person name="Gibby P.D."/>
            <person name="Hartmann K.A."/>
            <person name="Liu J.E."/>
            <person name="Manci A.M."/>
            <person name="Nielsen D.A."/>
            <person name="Solomon M.B."/>
            <person name="Breakwell D.P."/>
            <person name="Burnett S.H."/>
            <person name="Grose J.H."/>
        </authorList>
    </citation>
    <scope>NUCLEOTIDE SEQUENCE [LARGE SCALE GENOMIC DNA]</scope>
    <source>
        <strain evidence="2 3">16</strain>
    </source>
</reference>
<dbReference type="AlphaFoldDB" id="A0A0P6VU89"/>
<gene>
    <name evidence="2" type="ORF">ABB55_23495</name>
</gene>
<dbReference type="Pfam" id="PF13409">
    <property type="entry name" value="GST_N_2"/>
    <property type="match status" value="1"/>
</dbReference>
<evidence type="ECO:0000259" key="1">
    <source>
        <dbReference type="PROSITE" id="PS50404"/>
    </source>
</evidence>
<dbReference type="CDD" id="cd03205">
    <property type="entry name" value="GST_C_6"/>
    <property type="match status" value="1"/>
</dbReference>
<dbReference type="SUPFAM" id="SSF52833">
    <property type="entry name" value="Thioredoxin-like"/>
    <property type="match status" value="1"/>
</dbReference>
<evidence type="ECO:0000313" key="3">
    <source>
        <dbReference type="Proteomes" id="UP000048984"/>
    </source>
</evidence>